<proteinExistence type="predicted"/>
<keyword evidence="2" id="KW-1185">Reference proteome</keyword>
<reference evidence="1" key="1">
    <citation type="submission" date="2020-07" db="EMBL/GenBank/DDBJ databases">
        <title>Pseudomonas chaetoceroseae sp. nov., a new member of the Pseudomonas oleovorans group isolated from a culture of Chaetoceros calcitrans.</title>
        <authorList>
            <person name="Girard L."/>
            <person name="Lood C."/>
            <person name="De Mot R."/>
            <person name="Baudart J."/>
        </authorList>
    </citation>
    <scope>NUCLEOTIDE SEQUENCE</scope>
    <source>
        <strain evidence="1">536</strain>
    </source>
</reference>
<protein>
    <submittedName>
        <fullName evidence="1">DUF3486 family protein</fullName>
    </submittedName>
</protein>
<evidence type="ECO:0000313" key="2">
    <source>
        <dbReference type="Proteomes" id="UP000596932"/>
    </source>
</evidence>
<dbReference type="Pfam" id="PF11985">
    <property type="entry name" value="Phage_Mu_Gp27"/>
    <property type="match status" value="1"/>
</dbReference>
<dbReference type="EMBL" id="JACFYX010000006">
    <property type="protein sequence ID" value="MBG0835125.1"/>
    <property type="molecule type" value="Genomic_DNA"/>
</dbReference>
<accession>A0A931D3K2</accession>
<dbReference type="AlphaFoldDB" id="A0A931D3K2"/>
<organism evidence="1 2">
    <name type="scientific">Pseudomonas chaetocerotis</name>
    <dbReference type="NCBI Taxonomy" id="2758695"/>
    <lineage>
        <taxon>Bacteria</taxon>
        <taxon>Pseudomonadati</taxon>
        <taxon>Pseudomonadota</taxon>
        <taxon>Gammaproteobacteria</taxon>
        <taxon>Pseudomonadales</taxon>
        <taxon>Pseudomonadaceae</taxon>
        <taxon>Pseudomonas</taxon>
    </lineage>
</organism>
<evidence type="ECO:0000313" key="1">
    <source>
        <dbReference type="EMBL" id="MBG0835125.1"/>
    </source>
</evidence>
<sequence>MARKFAINSLPADVRAELSENYHKYPAWTLNDHVDWLIGRGYAVSRSAVHRYLSPKAEDSAKPEPHAEQLRLRCLEVAASIYKGEDSAELKALAESLIAWVKLPD</sequence>
<gene>
    <name evidence="1" type="ORF">H3221_08365</name>
</gene>
<dbReference type="Proteomes" id="UP000596932">
    <property type="component" value="Unassembled WGS sequence"/>
</dbReference>
<dbReference type="RefSeq" id="WP_196474667.1">
    <property type="nucleotide sequence ID" value="NZ_JACFYX020000006.1"/>
</dbReference>
<comment type="caution">
    <text evidence="1">The sequence shown here is derived from an EMBL/GenBank/DDBJ whole genome shotgun (WGS) entry which is preliminary data.</text>
</comment>
<dbReference type="InterPro" id="IPR021874">
    <property type="entry name" value="Phage_Mu_Gp27"/>
</dbReference>
<name>A0A931D3K2_9PSED</name>